<keyword evidence="3" id="KW-1185">Reference proteome</keyword>
<evidence type="ECO:0000313" key="3">
    <source>
        <dbReference type="Proteomes" id="UP000595446"/>
    </source>
</evidence>
<dbReference type="PROSITE" id="PS50977">
    <property type="entry name" value="HTH_TETR_2"/>
    <property type="match status" value="1"/>
</dbReference>
<dbReference type="Proteomes" id="UP000595446">
    <property type="component" value="Chromosome"/>
</dbReference>
<dbReference type="GO" id="GO:0003700">
    <property type="term" value="F:DNA-binding transcription factor activity"/>
    <property type="evidence" value="ECO:0007669"/>
    <property type="project" value="TreeGrafter"/>
</dbReference>
<dbReference type="SUPFAM" id="SSF46689">
    <property type="entry name" value="Homeodomain-like"/>
    <property type="match status" value="1"/>
</dbReference>
<dbReference type="Gene3D" id="1.10.357.10">
    <property type="entry name" value="Tetracycline Repressor, domain 2"/>
    <property type="match status" value="1"/>
</dbReference>
<protein>
    <submittedName>
        <fullName evidence="2">Putative transcriptional regulator</fullName>
    </submittedName>
</protein>
<dbReference type="PANTHER" id="PTHR30055:SF226">
    <property type="entry name" value="HTH-TYPE TRANSCRIPTIONAL REGULATOR PKSA"/>
    <property type="match status" value="1"/>
</dbReference>
<dbReference type="PANTHER" id="PTHR30055">
    <property type="entry name" value="HTH-TYPE TRANSCRIPTIONAL REGULATOR RUTR"/>
    <property type="match status" value="1"/>
</dbReference>
<dbReference type="InterPro" id="IPR001647">
    <property type="entry name" value="HTH_TetR"/>
</dbReference>
<evidence type="ECO:0000256" key="1">
    <source>
        <dbReference type="ARBA" id="ARBA00023125"/>
    </source>
</evidence>
<organism evidence="2 3">
    <name type="scientific">Mycobacterium heckeshornense</name>
    <dbReference type="NCBI Taxonomy" id="110505"/>
    <lineage>
        <taxon>Bacteria</taxon>
        <taxon>Bacillati</taxon>
        <taxon>Actinomycetota</taxon>
        <taxon>Actinomycetes</taxon>
        <taxon>Mycobacteriales</taxon>
        <taxon>Mycobacteriaceae</taxon>
        <taxon>Mycobacterium</taxon>
    </lineage>
</organism>
<reference evidence="2 3" key="1">
    <citation type="submission" date="2020-12" db="EMBL/GenBank/DDBJ databases">
        <title>Complete genome sequence of Mycobacterium heckeshornense JCM 15655T, closely related to a pathogenic non-tuberculous mycobacterial species Mycobacterium xenopi.</title>
        <authorList>
            <person name="Yoshida M."/>
            <person name="Fukano H."/>
            <person name="Asakura T."/>
            <person name="Suzuki M."/>
            <person name="Hoshino Y."/>
        </authorList>
    </citation>
    <scope>NUCLEOTIDE SEQUENCE [LARGE SCALE GENOMIC DNA]</scope>
    <source>
        <strain evidence="2 3">JCM 15655</strain>
    </source>
</reference>
<dbReference type="Pfam" id="PF00440">
    <property type="entry name" value="TetR_N"/>
    <property type="match status" value="1"/>
</dbReference>
<dbReference type="GO" id="GO:0000976">
    <property type="term" value="F:transcription cis-regulatory region binding"/>
    <property type="evidence" value="ECO:0007669"/>
    <property type="project" value="TreeGrafter"/>
</dbReference>
<gene>
    <name evidence="2" type="ORF">MHEC_22370</name>
</gene>
<proteinExistence type="predicted"/>
<dbReference type="OrthoDB" id="9790413at2"/>
<dbReference type="AlphaFoldDB" id="A0A2G8BD59"/>
<accession>A0A2G8BD59</accession>
<dbReference type="InterPro" id="IPR050109">
    <property type="entry name" value="HTH-type_TetR-like_transc_reg"/>
</dbReference>
<dbReference type="InterPro" id="IPR009057">
    <property type="entry name" value="Homeodomain-like_sf"/>
</dbReference>
<dbReference type="EMBL" id="AP024237">
    <property type="protein sequence ID" value="BCO35804.1"/>
    <property type="molecule type" value="Genomic_DNA"/>
</dbReference>
<evidence type="ECO:0000313" key="2">
    <source>
        <dbReference type="EMBL" id="BCO35804.1"/>
    </source>
</evidence>
<name>A0A2G8BD59_9MYCO</name>
<keyword evidence="1" id="KW-0238">DNA-binding</keyword>
<sequence length="220" mass="23801">MVLSMRRAEVVRDYGGVSAADRRAERRRRLLAAGRRIWGESGITEVTVRGVCKAAGLIPRYFYEHFPNRDALLFAVADDVRDELLGALVAAGTGTPGTLTDKLRSALSAFLDIIAADPHIHRITTSDLTGVPGLTEHRTHVLDILTELVIHYAPDVLGADTPNPAELRRGALFMVGGVNQIIEAWLKDPQETTTELAAACADLCVGVVRGVVTSYQHLAP</sequence>